<dbReference type="Gene3D" id="3.40.50.300">
    <property type="entry name" value="P-loop containing nucleotide triphosphate hydrolases"/>
    <property type="match status" value="1"/>
</dbReference>
<dbReference type="Gene3D" id="1.10.8.60">
    <property type="match status" value="1"/>
</dbReference>
<comment type="caution">
    <text evidence="1">The sequence shown here is derived from an EMBL/GenBank/DDBJ whole genome shotgun (WGS) entry which is preliminary data.</text>
</comment>
<name>A0ABW1SF44_9PROT</name>
<keyword evidence="2" id="KW-1185">Reference proteome</keyword>
<sequence>MSMGEQFKLTFPQAVPPLDALLYGAQGRASLRVLRQWREWPKSFVALTGPVRSGVTTVLKSWAKEFEGRYLVPSDWMTLSPNEQAALLDQPLALDDVDQVVPSNALLTVLNLSAEHNMPIVIGGHGNAANWHFEPKDLVSRLSAATTLVLPTLDETNFPRRLRAACLRRFIDLPDETLAYVKHRLEPSYEAIETFAAALDDAMTEQQRPATVPLARSVMHALTDYQDKDDGADLD</sequence>
<evidence type="ECO:0008006" key="3">
    <source>
        <dbReference type="Google" id="ProtNLM"/>
    </source>
</evidence>
<dbReference type="InterPro" id="IPR027417">
    <property type="entry name" value="P-loop_NTPase"/>
</dbReference>
<dbReference type="SUPFAM" id="SSF52540">
    <property type="entry name" value="P-loop containing nucleoside triphosphate hydrolases"/>
    <property type="match status" value="1"/>
</dbReference>
<evidence type="ECO:0000313" key="2">
    <source>
        <dbReference type="Proteomes" id="UP001596303"/>
    </source>
</evidence>
<organism evidence="1 2">
    <name type="scientific">Ponticaulis profundi</name>
    <dbReference type="NCBI Taxonomy" id="2665222"/>
    <lineage>
        <taxon>Bacteria</taxon>
        <taxon>Pseudomonadati</taxon>
        <taxon>Pseudomonadota</taxon>
        <taxon>Alphaproteobacteria</taxon>
        <taxon>Hyphomonadales</taxon>
        <taxon>Hyphomonadaceae</taxon>
        <taxon>Ponticaulis</taxon>
    </lineage>
</organism>
<proteinExistence type="predicted"/>
<accession>A0ABW1SF44</accession>
<dbReference type="EMBL" id="JBHSSW010000066">
    <property type="protein sequence ID" value="MFC6200143.1"/>
    <property type="molecule type" value="Genomic_DNA"/>
</dbReference>
<reference evidence="2" key="1">
    <citation type="journal article" date="2019" name="Int. J. Syst. Evol. Microbiol.">
        <title>The Global Catalogue of Microorganisms (GCM) 10K type strain sequencing project: providing services to taxonomists for standard genome sequencing and annotation.</title>
        <authorList>
            <consortium name="The Broad Institute Genomics Platform"/>
            <consortium name="The Broad Institute Genome Sequencing Center for Infectious Disease"/>
            <person name="Wu L."/>
            <person name="Ma J."/>
        </authorList>
    </citation>
    <scope>NUCLEOTIDE SEQUENCE [LARGE SCALE GENOMIC DNA]</scope>
    <source>
        <strain evidence="2">CGMCC-1.15741</strain>
    </source>
</reference>
<evidence type="ECO:0000313" key="1">
    <source>
        <dbReference type="EMBL" id="MFC6200143.1"/>
    </source>
</evidence>
<dbReference type="Proteomes" id="UP001596303">
    <property type="component" value="Unassembled WGS sequence"/>
</dbReference>
<gene>
    <name evidence="1" type="ORF">ACFQDM_18875</name>
</gene>
<dbReference type="RefSeq" id="WP_377382143.1">
    <property type="nucleotide sequence ID" value="NZ_JBHSSW010000066.1"/>
</dbReference>
<protein>
    <recommendedName>
        <fullName evidence="3">Chromosomal replication initiator protein DnaA domain-containing protein</fullName>
    </recommendedName>
</protein>